<dbReference type="AlphaFoldDB" id="A0A538SZT4"/>
<evidence type="ECO:0000256" key="2">
    <source>
        <dbReference type="SAM" id="SignalP"/>
    </source>
</evidence>
<name>A0A538SZT4_UNCEI</name>
<sequence length="798" mass="80425">MRARFPQPALTLALVPLLAGAIHAPANAGTGWIPPRSVTALLPSASFAPGSTHSIEMTLRANGAPANLNWAATPGGAFALGVSPSSGSIAVPPDSVRRVTLSVTIPALALGAASLSVELTDQIGGGHVAKVTSAIFSASGGMPEVWPAPSSWSARSNTTGAVSFQVHSTVAGAESVVVTDGRTNPDPNNTGALFPGTPPPVDLNLPGGTTVTVAAPTTIAGSAYGGNANAVQCSITSAAGISTAVGHALSSAALPESLPVALYPVGLAPMGEPAAGRDGPVELLGRGVWLVPAGLDGVRVLSAGSSLARIGEIDADGNGTDDRLVGQVRIPSFAASVAVVPGFIGPAGDTLDLGLLAAGRAGLMLLNLRTVVDPPFGTWEDFFDLDRNGIDDRILRTIPLPGFATDVAWFRATSGRIVALVADADTGSVPVAATYDPALVAAGTGAGVVAIDVTAAFDSLGGVPYAAGTLATPGSALDVELRRAGAGSPDLAVADGSAGVSFYHLSAGSGAPATVTFTPLGWVALSSTWGTPYARDACWISNTRDSVYLAVAASAAGLEILRAPLGGAPSLVLAQQTGEPAIGLAGTWTGNAAVALGAGGVALIRVPGAAELNQIAPAASPPYAAPVALSREQIWTEGRALEAASHWTPSASATSLQFLSTAGPIPDLLVSDGARCLLLRPGQATIVAVGEESTPPRTPRLALSILPNPMGERAEVQVFDALGQLGVGGIEAKVFDLQGRLVRTLRVDGSFAEPAPASLMRFFWDGRDDRGRRLGSGRYWLRVRAGARTATTTVLILR</sequence>
<feature type="signal peptide" evidence="2">
    <location>
        <begin position="1"/>
        <end position="28"/>
    </location>
</feature>
<gene>
    <name evidence="3" type="ORF">E6K76_11935</name>
</gene>
<proteinExistence type="predicted"/>
<dbReference type="Proteomes" id="UP000316852">
    <property type="component" value="Unassembled WGS sequence"/>
</dbReference>
<evidence type="ECO:0000256" key="1">
    <source>
        <dbReference type="SAM" id="MobiDB-lite"/>
    </source>
</evidence>
<reference evidence="3 4" key="1">
    <citation type="journal article" date="2019" name="Nat. Microbiol.">
        <title>Mediterranean grassland soil C-N compound turnover is dependent on rainfall and depth, and is mediated by genomically divergent microorganisms.</title>
        <authorList>
            <person name="Diamond S."/>
            <person name="Andeer P.F."/>
            <person name="Li Z."/>
            <person name="Crits-Christoph A."/>
            <person name="Burstein D."/>
            <person name="Anantharaman K."/>
            <person name="Lane K.R."/>
            <person name="Thomas B.C."/>
            <person name="Pan C."/>
            <person name="Northen T.R."/>
            <person name="Banfield J.F."/>
        </authorList>
    </citation>
    <scope>NUCLEOTIDE SEQUENCE [LARGE SCALE GENOMIC DNA]</scope>
    <source>
        <strain evidence="3">WS_6</strain>
    </source>
</reference>
<dbReference type="EMBL" id="VBOW01000073">
    <property type="protein sequence ID" value="TMQ56900.1"/>
    <property type="molecule type" value="Genomic_DNA"/>
</dbReference>
<feature type="compositionally biased region" description="Polar residues" evidence="1">
    <location>
        <begin position="181"/>
        <end position="191"/>
    </location>
</feature>
<protein>
    <recommendedName>
        <fullName evidence="5">FlgD Ig-like domain-containing protein</fullName>
    </recommendedName>
</protein>
<organism evidence="3 4">
    <name type="scientific">Eiseniibacteriota bacterium</name>
    <dbReference type="NCBI Taxonomy" id="2212470"/>
    <lineage>
        <taxon>Bacteria</taxon>
        <taxon>Candidatus Eiseniibacteriota</taxon>
    </lineage>
</organism>
<feature type="chain" id="PRO_5021802653" description="FlgD Ig-like domain-containing protein" evidence="2">
    <location>
        <begin position="29"/>
        <end position="798"/>
    </location>
</feature>
<keyword evidence="2" id="KW-0732">Signal</keyword>
<evidence type="ECO:0000313" key="4">
    <source>
        <dbReference type="Proteomes" id="UP000316852"/>
    </source>
</evidence>
<evidence type="ECO:0000313" key="3">
    <source>
        <dbReference type="EMBL" id="TMQ56900.1"/>
    </source>
</evidence>
<dbReference type="Gene3D" id="2.60.40.4070">
    <property type="match status" value="1"/>
</dbReference>
<evidence type="ECO:0008006" key="5">
    <source>
        <dbReference type="Google" id="ProtNLM"/>
    </source>
</evidence>
<comment type="caution">
    <text evidence="3">The sequence shown here is derived from an EMBL/GenBank/DDBJ whole genome shotgun (WGS) entry which is preliminary data.</text>
</comment>
<accession>A0A538SZT4</accession>
<feature type="region of interest" description="Disordered" evidence="1">
    <location>
        <begin position="178"/>
        <end position="197"/>
    </location>
</feature>